<evidence type="ECO:0008006" key="3">
    <source>
        <dbReference type="Google" id="ProtNLM"/>
    </source>
</evidence>
<dbReference type="STRING" id="648782.SAMN04488554_4314"/>
<reference evidence="2" key="1">
    <citation type="submission" date="2016-10" db="EMBL/GenBank/DDBJ databases">
        <authorList>
            <person name="Varghese N."/>
            <person name="Submissions S."/>
        </authorList>
    </citation>
    <scope>NUCLEOTIDE SEQUENCE [LARGE SCALE GENOMIC DNA]</scope>
    <source>
        <strain evidence="2">DSM 21368</strain>
    </source>
</reference>
<name>A0A1H5NG64_9MICO</name>
<keyword evidence="2" id="KW-1185">Reference proteome</keyword>
<dbReference type="EMBL" id="FNTX01000002">
    <property type="protein sequence ID" value="SEF00652.1"/>
    <property type="molecule type" value="Genomic_DNA"/>
</dbReference>
<protein>
    <recommendedName>
        <fullName evidence="3">BON domain-containing protein</fullName>
    </recommendedName>
</protein>
<dbReference type="RefSeq" id="WP_089775536.1">
    <property type="nucleotide sequence ID" value="NZ_FNTX01000002.1"/>
</dbReference>
<organism evidence="1 2">
    <name type="scientific">Ruania alba</name>
    <dbReference type="NCBI Taxonomy" id="648782"/>
    <lineage>
        <taxon>Bacteria</taxon>
        <taxon>Bacillati</taxon>
        <taxon>Actinomycetota</taxon>
        <taxon>Actinomycetes</taxon>
        <taxon>Micrococcales</taxon>
        <taxon>Ruaniaceae</taxon>
        <taxon>Ruania</taxon>
    </lineage>
</organism>
<evidence type="ECO:0000313" key="1">
    <source>
        <dbReference type="EMBL" id="SEF00652.1"/>
    </source>
</evidence>
<proteinExistence type="predicted"/>
<accession>A0A1H5NG64</accession>
<evidence type="ECO:0000313" key="2">
    <source>
        <dbReference type="Proteomes" id="UP000199220"/>
    </source>
</evidence>
<dbReference type="AlphaFoldDB" id="A0A1H5NG64"/>
<sequence>MRTTRKEASVAKAQVAVRLAGHDTSIGLHIDDGGGYAVRVNVASEQIAQAVRTLIGDEVDGVPVRVRVVGQVGMR</sequence>
<dbReference type="Proteomes" id="UP000199220">
    <property type="component" value="Unassembled WGS sequence"/>
</dbReference>
<gene>
    <name evidence="1" type="ORF">SAMN04488554_4314</name>
</gene>